<dbReference type="Gene3D" id="3.40.50.150">
    <property type="entry name" value="Vaccinia Virus protein VP39"/>
    <property type="match status" value="1"/>
</dbReference>
<dbReference type="AlphaFoldDB" id="X1IW11"/>
<proteinExistence type="predicted"/>
<evidence type="ECO:0008006" key="2">
    <source>
        <dbReference type="Google" id="ProtNLM"/>
    </source>
</evidence>
<name>X1IW11_9ZZZZ</name>
<dbReference type="InterPro" id="IPR029063">
    <property type="entry name" value="SAM-dependent_MTases_sf"/>
</dbReference>
<dbReference type="CDD" id="cd02440">
    <property type="entry name" value="AdoMet_MTases"/>
    <property type="match status" value="1"/>
</dbReference>
<dbReference type="EMBL" id="BARU01039875">
    <property type="protein sequence ID" value="GAH85907.1"/>
    <property type="molecule type" value="Genomic_DNA"/>
</dbReference>
<dbReference type="InterPro" id="IPR010743">
    <property type="entry name" value="Methionine_synth_MetW"/>
</dbReference>
<comment type="caution">
    <text evidence="1">The sequence shown here is derived from an EMBL/GenBank/DDBJ whole genome shotgun (WGS) entry which is preliminary data.</text>
</comment>
<evidence type="ECO:0000313" key="1">
    <source>
        <dbReference type="EMBL" id="GAH85907.1"/>
    </source>
</evidence>
<dbReference type="SUPFAM" id="SSF53335">
    <property type="entry name" value="S-adenosyl-L-methionine-dependent methyltransferases"/>
    <property type="match status" value="1"/>
</dbReference>
<sequence length="156" mass="17702">MPTRVDYEYIEAHVPDGTRVLDLGCGDGTLLEHLIREKHVDPFGIEIDERAVQGCISRNVPVYHGDMLEGMAMMADDSFDCIVLSQTLQQTLKPARVLEEMLRIGRKAIISFPNFGHWRVRLKLLLGGKMPVTHVLPYAWHDTPNVHLLTIRDFVA</sequence>
<dbReference type="Pfam" id="PF07021">
    <property type="entry name" value="MetW"/>
    <property type="match status" value="1"/>
</dbReference>
<protein>
    <recommendedName>
        <fullName evidence="2">Methionine biosynthesis protein MetW</fullName>
    </recommendedName>
</protein>
<dbReference type="NCBIfam" id="TIGR02081">
    <property type="entry name" value="metW"/>
    <property type="match status" value="1"/>
</dbReference>
<gene>
    <name evidence="1" type="ORF">S03H2_61742</name>
</gene>
<accession>X1IW11</accession>
<feature type="non-terminal residue" evidence="1">
    <location>
        <position position="156"/>
    </location>
</feature>
<reference evidence="1" key="1">
    <citation type="journal article" date="2014" name="Front. Microbiol.">
        <title>High frequency of phylogenetically diverse reductive dehalogenase-homologous genes in deep subseafloor sedimentary metagenomes.</title>
        <authorList>
            <person name="Kawai M."/>
            <person name="Futagami T."/>
            <person name="Toyoda A."/>
            <person name="Takaki Y."/>
            <person name="Nishi S."/>
            <person name="Hori S."/>
            <person name="Arai W."/>
            <person name="Tsubouchi T."/>
            <person name="Morono Y."/>
            <person name="Uchiyama I."/>
            <person name="Ito T."/>
            <person name="Fujiyama A."/>
            <person name="Inagaki F."/>
            <person name="Takami H."/>
        </authorList>
    </citation>
    <scope>NUCLEOTIDE SEQUENCE</scope>
    <source>
        <strain evidence="1">Expedition CK06-06</strain>
    </source>
</reference>
<organism evidence="1">
    <name type="scientific">marine sediment metagenome</name>
    <dbReference type="NCBI Taxonomy" id="412755"/>
    <lineage>
        <taxon>unclassified sequences</taxon>
        <taxon>metagenomes</taxon>
        <taxon>ecological metagenomes</taxon>
    </lineage>
</organism>